<proteinExistence type="predicted"/>
<protein>
    <recommendedName>
        <fullName evidence="1">C1q domain-containing protein</fullName>
    </recommendedName>
</protein>
<dbReference type="InterPro" id="IPR008983">
    <property type="entry name" value="Tumour_necrosis_fac-like_dom"/>
</dbReference>
<dbReference type="Proteomes" id="UP001186944">
    <property type="component" value="Unassembled WGS sequence"/>
</dbReference>
<reference evidence="2" key="1">
    <citation type="submission" date="2019-08" db="EMBL/GenBank/DDBJ databases">
        <title>The improved chromosome-level genome for the pearl oyster Pinctada fucata martensii using PacBio sequencing and Hi-C.</title>
        <authorList>
            <person name="Zheng Z."/>
        </authorList>
    </citation>
    <scope>NUCLEOTIDE SEQUENCE</scope>
    <source>
        <strain evidence="2">ZZ-2019</strain>
        <tissue evidence="2">Adductor muscle</tissue>
    </source>
</reference>
<dbReference type="Pfam" id="PF00386">
    <property type="entry name" value="C1q"/>
    <property type="match status" value="1"/>
</dbReference>
<dbReference type="PROSITE" id="PS50871">
    <property type="entry name" value="C1Q"/>
    <property type="match status" value="1"/>
</dbReference>
<feature type="domain" description="C1q" evidence="1">
    <location>
        <begin position="1"/>
        <end position="123"/>
    </location>
</feature>
<dbReference type="AlphaFoldDB" id="A0AA88Y1M7"/>
<dbReference type="SUPFAM" id="SSF49842">
    <property type="entry name" value="TNF-like"/>
    <property type="match status" value="1"/>
</dbReference>
<keyword evidence="3" id="KW-1185">Reference proteome</keyword>
<sequence>MTQLMPNVGAHHQLVFDAIKTNVGGGYHPSGVFIVPESGIYVFTWSFRVRDAGSHAVELTVNGNVKGVAYGLTRDHFSVQTSATNVISVNKGDDVYLRTGSLNNKGEIYTDLYGLTYFAGWKI</sequence>
<dbReference type="Gene3D" id="2.60.120.40">
    <property type="match status" value="1"/>
</dbReference>
<dbReference type="InterPro" id="IPR001073">
    <property type="entry name" value="C1q_dom"/>
</dbReference>
<evidence type="ECO:0000313" key="3">
    <source>
        <dbReference type="Proteomes" id="UP001186944"/>
    </source>
</evidence>
<comment type="caution">
    <text evidence="2">The sequence shown here is derived from an EMBL/GenBank/DDBJ whole genome shotgun (WGS) entry which is preliminary data.</text>
</comment>
<dbReference type="EMBL" id="VSWD01000009">
    <property type="protein sequence ID" value="KAK3092300.1"/>
    <property type="molecule type" value="Genomic_DNA"/>
</dbReference>
<gene>
    <name evidence="2" type="ORF">FSP39_000981</name>
</gene>
<organism evidence="2 3">
    <name type="scientific">Pinctada imbricata</name>
    <name type="common">Atlantic pearl-oyster</name>
    <name type="synonym">Pinctada martensii</name>
    <dbReference type="NCBI Taxonomy" id="66713"/>
    <lineage>
        <taxon>Eukaryota</taxon>
        <taxon>Metazoa</taxon>
        <taxon>Spiralia</taxon>
        <taxon>Lophotrochozoa</taxon>
        <taxon>Mollusca</taxon>
        <taxon>Bivalvia</taxon>
        <taxon>Autobranchia</taxon>
        <taxon>Pteriomorphia</taxon>
        <taxon>Pterioida</taxon>
        <taxon>Pterioidea</taxon>
        <taxon>Pteriidae</taxon>
        <taxon>Pinctada</taxon>
    </lineage>
</organism>
<dbReference type="SMART" id="SM00110">
    <property type="entry name" value="C1Q"/>
    <property type="match status" value="1"/>
</dbReference>
<evidence type="ECO:0000313" key="2">
    <source>
        <dbReference type="EMBL" id="KAK3092300.1"/>
    </source>
</evidence>
<name>A0AA88Y1M7_PINIB</name>
<evidence type="ECO:0000259" key="1">
    <source>
        <dbReference type="PROSITE" id="PS50871"/>
    </source>
</evidence>
<accession>A0AA88Y1M7</accession>